<evidence type="ECO:0000256" key="1">
    <source>
        <dbReference type="SAM" id="MobiDB-lite"/>
    </source>
</evidence>
<organism evidence="2">
    <name type="scientific">bioreactor metagenome</name>
    <dbReference type="NCBI Taxonomy" id="1076179"/>
    <lineage>
        <taxon>unclassified sequences</taxon>
        <taxon>metagenomes</taxon>
        <taxon>ecological metagenomes</taxon>
    </lineage>
</organism>
<gene>
    <name evidence="2" type="ORF">SDC9_159373</name>
</gene>
<reference evidence="2" key="1">
    <citation type="submission" date="2019-08" db="EMBL/GenBank/DDBJ databases">
        <authorList>
            <person name="Kucharzyk K."/>
            <person name="Murdoch R.W."/>
            <person name="Higgins S."/>
            <person name="Loffler F."/>
        </authorList>
    </citation>
    <scope>NUCLEOTIDE SEQUENCE</scope>
</reference>
<name>A0A645FIJ5_9ZZZZ</name>
<dbReference type="EMBL" id="VSSQ01058336">
    <property type="protein sequence ID" value="MPN12063.1"/>
    <property type="molecule type" value="Genomic_DNA"/>
</dbReference>
<evidence type="ECO:0000313" key="2">
    <source>
        <dbReference type="EMBL" id="MPN12063.1"/>
    </source>
</evidence>
<proteinExistence type="predicted"/>
<dbReference type="AlphaFoldDB" id="A0A645FIJ5"/>
<comment type="caution">
    <text evidence="2">The sequence shown here is derived from an EMBL/GenBank/DDBJ whole genome shotgun (WGS) entry which is preliminary data.</text>
</comment>
<sequence>MALADGVGHRASQRGKLGVGDALHEHPPSLPGTSGPALRGKKLVCHDATDSPNQPDRSRHALIELPAHLDGQTRSSTCRFPAPPLARCIVPQDRHIKPWQHADTLDDAVTRRPPIRT</sequence>
<feature type="region of interest" description="Disordered" evidence="1">
    <location>
        <begin position="1"/>
        <end position="39"/>
    </location>
</feature>
<protein>
    <submittedName>
        <fullName evidence="2">Uncharacterized protein</fullName>
    </submittedName>
</protein>
<accession>A0A645FIJ5</accession>